<feature type="compositionally biased region" description="Basic and acidic residues" evidence="1">
    <location>
        <begin position="364"/>
        <end position="392"/>
    </location>
</feature>
<feature type="region of interest" description="Disordered" evidence="1">
    <location>
        <begin position="359"/>
        <end position="392"/>
    </location>
</feature>
<sequence>MICHMFLTRTYILLLVISLQFIRCSQGIPSGHGASSEDSTDPGKTSVDNSTTTSLSPPIGTIPSALPATKPKNRTESTSNQLSPRKGGGAFNGRVSVTCAPPAFTMSTPEEEYRNRNLEGKYRGELLDWTKMIRERGQYGAETYLRSHTNECKKCKCKLLERVSRAGTWELVPNGPRACEDEQTALGCQIIFGNIVPPPFKETFASSSPSHKLAIGILANPANADCSCRVVLSDLKSAETILGNPRLRHISEDETARARDRNLLYHLQMHRPGPSSRRFAPDGTELFSLGGPEWLDANARGEDSNGIEDDQPMRSDILPPQPDYNAPPDLGGTEPEPEAPPPLERAFYNEWSRLPLYHSYNSKRSIETKPEDGDREMSHTDTSQRDPPSESG</sequence>
<reference evidence="3 4" key="1">
    <citation type="submission" date="2019-10" db="EMBL/GenBank/DDBJ databases">
        <authorList>
            <person name="Palmer J.M."/>
        </authorList>
    </citation>
    <scope>NUCLEOTIDE SEQUENCE [LARGE SCALE GENOMIC DNA]</scope>
    <source>
        <strain evidence="3 4">TWF506</strain>
    </source>
</reference>
<dbReference type="Proteomes" id="UP001307849">
    <property type="component" value="Unassembled WGS sequence"/>
</dbReference>
<feature type="chain" id="PRO_5042853966" evidence="2">
    <location>
        <begin position="28"/>
        <end position="392"/>
    </location>
</feature>
<keyword evidence="4" id="KW-1185">Reference proteome</keyword>
<feature type="signal peptide" evidence="2">
    <location>
        <begin position="1"/>
        <end position="27"/>
    </location>
</feature>
<feature type="region of interest" description="Disordered" evidence="1">
    <location>
        <begin position="30"/>
        <end position="94"/>
    </location>
</feature>
<comment type="caution">
    <text evidence="3">The sequence shown here is derived from an EMBL/GenBank/DDBJ whole genome shotgun (WGS) entry which is preliminary data.</text>
</comment>
<feature type="region of interest" description="Disordered" evidence="1">
    <location>
        <begin position="290"/>
        <end position="346"/>
    </location>
</feature>
<accession>A0AAN8PCQ4</accession>
<protein>
    <submittedName>
        <fullName evidence="3">Uncharacterized protein</fullName>
    </submittedName>
</protein>
<gene>
    <name evidence="3" type="ORF">TWF506_009623</name>
</gene>
<keyword evidence="2" id="KW-0732">Signal</keyword>
<evidence type="ECO:0000256" key="1">
    <source>
        <dbReference type="SAM" id="MobiDB-lite"/>
    </source>
</evidence>
<evidence type="ECO:0000313" key="4">
    <source>
        <dbReference type="Proteomes" id="UP001307849"/>
    </source>
</evidence>
<evidence type="ECO:0000256" key="2">
    <source>
        <dbReference type="SAM" id="SignalP"/>
    </source>
</evidence>
<proteinExistence type="predicted"/>
<name>A0AAN8PCQ4_9PEZI</name>
<feature type="compositionally biased region" description="Polar residues" evidence="1">
    <location>
        <begin position="42"/>
        <end position="56"/>
    </location>
</feature>
<evidence type="ECO:0000313" key="3">
    <source>
        <dbReference type="EMBL" id="KAK6510518.1"/>
    </source>
</evidence>
<organism evidence="3 4">
    <name type="scientific">Arthrobotrys conoides</name>
    <dbReference type="NCBI Taxonomy" id="74498"/>
    <lineage>
        <taxon>Eukaryota</taxon>
        <taxon>Fungi</taxon>
        <taxon>Dikarya</taxon>
        <taxon>Ascomycota</taxon>
        <taxon>Pezizomycotina</taxon>
        <taxon>Orbiliomycetes</taxon>
        <taxon>Orbiliales</taxon>
        <taxon>Orbiliaceae</taxon>
        <taxon>Arthrobotrys</taxon>
    </lineage>
</organism>
<dbReference type="AlphaFoldDB" id="A0AAN8PCQ4"/>
<dbReference type="EMBL" id="JAVHJM010000007">
    <property type="protein sequence ID" value="KAK6510518.1"/>
    <property type="molecule type" value="Genomic_DNA"/>
</dbReference>